<gene>
    <name evidence="1" type="ORF">Ana3638_13480</name>
</gene>
<accession>A0A6P1TQF8</accession>
<reference evidence="1 2" key="1">
    <citation type="submission" date="2020-01" db="EMBL/GenBank/DDBJ databases">
        <title>Genome analysis of Anaerocolumna sp. CBA3638.</title>
        <authorList>
            <person name="Kim J."/>
            <person name="Roh S.W."/>
        </authorList>
    </citation>
    <scope>NUCLEOTIDE SEQUENCE [LARGE SCALE GENOMIC DNA]</scope>
    <source>
        <strain evidence="1 2">CBA3638</strain>
    </source>
</reference>
<dbReference type="KEGG" id="anr:Ana3638_13480"/>
<evidence type="ECO:0000313" key="2">
    <source>
        <dbReference type="Proteomes" id="UP000464314"/>
    </source>
</evidence>
<sequence>MLIDIDIKIADNEGKLIQHFSKRFDEKLNIPENVEKRSGIKREFEEFLAEYLTASGRTVREKLIYSPYIPDFPQSTFASVTGNGLLAEEEPAYEFTNNEMEYKIRIGKNQVITGTIPFERISRLGKIADVLETIDSHKEAISGKAGQFMNSGYEKKLKSEISYTMNPNDIGEELERKAADIERNLKNIMLQAVEKYELNFYHINEETENY</sequence>
<name>A0A6P1TQF8_9FIRM</name>
<evidence type="ECO:0000313" key="1">
    <source>
        <dbReference type="EMBL" id="QHQ61658.1"/>
    </source>
</evidence>
<keyword evidence="2" id="KW-1185">Reference proteome</keyword>
<dbReference type="AlphaFoldDB" id="A0A6P1TQF8"/>
<proteinExistence type="predicted"/>
<organism evidence="1 2">
    <name type="scientific">Anaerocolumna sedimenticola</name>
    <dbReference type="NCBI Taxonomy" id="2696063"/>
    <lineage>
        <taxon>Bacteria</taxon>
        <taxon>Bacillati</taxon>
        <taxon>Bacillota</taxon>
        <taxon>Clostridia</taxon>
        <taxon>Lachnospirales</taxon>
        <taxon>Lachnospiraceae</taxon>
        <taxon>Anaerocolumna</taxon>
    </lineage>
</organism>
<dbReference type="RefSeq" id="WP_161838483.1">
    <property type="nucleotide sequence ID" value="NZ_CP048000.1"/>
</dbReference>
<dbReference type="EMBL" id="CP048000">
    <property type="protein sequence ID" value="QHQ61658.1"/>
    <property type="molecule type" value="Genomic_DNA"/>
</dbReference>
<protein>
    <submittedName>
        <fullName evidence="1">Uncharacterized protein</fullName>
    </submittedName>
</protein>
<dbReference type="Proteomes" id="UP000464314">
    <property type="component" value="Chromosome"/>
</dbReference>